<dbReference type="AlphaFoldDB" id="A0A7S3T4T8"/>
<sequence length="180" mass="21112">MMDVGHKIEEMGSELDHIIHEMNDLPDDAAAQWAAGLLYGASKGTIDKRDYIVGCSWSSPIVKRQLTKAYDHYEAGEQQEGNRHMKKAEPWWRLSMATCWKTNKHFNRMHRAKNEFFNRDDWKDIIQGNYDENRDYIDQQWAYSLKSWDEGVYFNAGMFYAYTFAALSKTDDMDASQLPF</sequence>
<accession>A0A7S3T4T8</accession>
<name>A0A7S3T4T8_9SPIT</name>
<proteinExistence type="predicted"/>
<protein>
    <submittedName>
        <fullName evidence="1">Uncharacterized protein</fullName>
    </submittedName>
</protein>
<organism evidence="1">
    <name type="scientific">Strombidinopsis acuminata</name>
    <dbReference type="NCBI Taxonomy" id="141414"/>
    <lineage>
        <taxon>Eukaryota</taxon>
        <taxon>Sar</taxon>
        <taxon>Alveolata</taxon>
        <taxon>Ciliophora</taxon>
        <taxon>Intramacronucleata</taxon>
        <taxon>Spirotrichea</taxon>
        <taxon>Choreotrichia</taxon>
        <taxon>Choreotrichida</taxon>
        <taxon>Strombidinopsidae</taxon>
        <taxon>Strombidinopsis</taxon>
    </lineage>
</organism>
<reference evidence="1" key="1">
    <citation type="submission" date="2021-01" db="EMBL/GenBank/DDBJ databases">
        <authorList>
            <person name="Corre E."/>
            <person name="Pelletier E."/>
            <person name="Niang G."/>
            <person name="Scheremetjew M."/>
            <person name="Finn R."/>
            <person name="Kale V."/>
            <person name="Holt S."/>
            <person name="Cochrane G."/>
            <person name="Meng A."/>
            <person name="Brown T."/>
            <person name="Cohen L."/>
        </authorList>
    </citation>
    <scope>NUCLEOTIDE SEQUENCE</scope>
    <source>
        <strain evidence="1">SPMC142</strain>
    </source>
</reference>
<gene>
    <name evidence="1" type="ORF">SACU0126_LOCUS22020</name>
</gene>
<evidence type="ECO:0000313" key="1">
    <source>
        <dbReference type="EMBL" id="CAE0573918.1"/>
    </source>
</evidence>
<dbReference type="EMBL" id="HBIQ01069123">
    <property type="protein sequence ID" value="CAE0573918.1"/>
    <property type="molecule type" value="Transcribed_RNA"/>
</dbReference>